<dbReference type="Gene3D" id="3.30.70.2760">
    <property type="match status" value="1"/>
</dbReference>
<feature type="domain" description="HD" evidence="2">
    <location>
        <begin position="62"/>
        <end position="171"/>
    </location>
</feature>
<gene>
    <name evidence="3" type="ORF">MAR_025907</name>
</gene>
<dbReference type="SUPFAM" id="SSF109604">
    <property type="entry name" value="HD-domain/PDEase-like"/>
    <property type="match status" value="2"/>
</dbReference>
<dbReference type="InterPro" id="IPR050135">
    <property type="entry name" value="dGTPase-like"/>
</dbReference>
<evidence type="ECO:0000313" key="4">
    <source>
        <dbReference type="Proteomes" id="UP001164746"/>
    </source>
</evidence>
<dbReference type="PANTHER" id="PTHR11373:SF4">
    <property type="entry name" value="DEOXYNUCLEOSIDE TRIPHOSPHATE TRIPHOSPHOHYDROLASE SAMHD1"/>
    <property type="match status" value="1"/>
</dbReference>
<evidence type="ECO:0000259" key="2">
    <source>
        <dbReference type="Pfam" id="PF01966"/>
    </source>
</evidence>
<dbReference type="Pfam" id="PF01966">
    <property type="entry name" value="HD"/>
    <property type="match status" value="1"/>
</dbReference>
<dbReference type="PANTHER" id="PTHR11373">
    <property type="entry name" value="DEOXYNUCLEOSIDE TRIPHOSPHATE TRIPHOSPHOHYDROLASE"/>
    <property type="match status" value="1"/>
</dbReference>
<proteinExistence type="inferred from homology"/>
<comment type="similarity">
    <text evidence="1">Belongs to the SAMHD1 family.</text>
</comment>
<organism evidence="3 4">
    <name type="scientific">Mya arenaria</name>
    <name type="common">Soft-shell clam</name>
    <dbReference type="NCBI Taxonomy" id="6604"/>
    <lineage>
        <taxon>Eukaryota</taxon>
        <taxon>Metazoa</taxon>
        <taxon>Spiralia</taxon>
        <taxon>Lophotrochozoa</taxon>
        <taxon>Mollusca</taxon>
        <taxon>Bivalvia</taxon>
        <taxon>Autobranchia</taxon>
        <taxon>Heteroconchia</taxon>
        <taxon>Euheterodonta</taxon>
        <taxon>Imparidentia</taxon>
        <taxon>Neoheterodontei</taxon>
        <taxon>Myida</taxon>
        <taxon>Myoidea</taxon>
        <taxon>Myidae</taxon>
        <taxon>Mya</taxon>
    </lineage>
</organism>
<dbReference type="InterPro" id="IPR006674">
    <property type="entry name" value="HD_domain"/>
</dbReference>
<dbReference type="Gene3D" id="1.10.3210.10">
    <property type="entry name" value="Hypothetical protein af1432"/>
    <property type="match status" value="2"/>
</dbReference>
<evidence type="ECO:0000256" key="1">
    <source>
        <dbReference type="ARBA" id="ARBA00005776"/>
    </source>
</evidence>
<dbReference type="CDD" id="cd00077">
    <property type="entry name" value="HDc"/>
    <property type="match status" value="1"/>
</dbReference>
<dbReference type="InterPro" id="IPR003607">
    <property type="entry name" value="HD/PDEase_dom"/>
</dbReference>
<dbReference type="EMBL" id="CP111019">
    <property type="protein sequence ID" value="WAR11727.1"/>
    <property type="molecule type" value="Genomic_DNA"/>
</dbReference>
<sequence length="435" mass="50910">MDSGDTKVFNDPIHGLIELHPLCVKIIDTPEFHRLRFLKQLGTTYFVYPAGRLVEAIKRRQPDLEITEKDVLCVKIAGLCHDLGHGPFSHLFDRRFLPKASPGTTWEHEQASIKLLDYMIKKRNLEPEFEKYGLDTNDIIFIKEQIWPEMWNVVANKRNGIDVDKWDYLARDCYMLGMQNNFDYNRCIHFARVLDVKGKLDVVKKQICTREKEAGHLYEMCYTRFMFYHRVYTILTRITFLQEAGHLYDMFYTRYMLHCRAYQHKTVCIIDMMITEALIKANEHIMFTGKNGEEKKMSEAIDDMKAYSKMTDNVIFLILNSNDENLAESKEILNNVMSRKLTYKYTTHSVANIDKMLEKEDINEAVKEIIAKKKTGHPDLKDTDITVKESSFLPKDFLEQQIRLYCKADASDDLEKSARYAFGEWCKAKGLPVPK</sequence>
<keyword evidence="4" id="KW-1185">Reference proteome</keyword>
<reference evidence="3" key="1">
    <citation type="submission" date="2022-11" db="EMBL/GenBank/DDBJ databases">
        <title>Centuries of genome instability and evolution in soft-shell clam transmissible cancer (bioRxiv).</title>
        <authorList>
            <person name="Hart S.F.M."/>
            <person name="Yonemitsu M.A."/>
            <person name="Giersch R.M."/>
            <person name="Beal B.F."/>
            <person name="Arriagada G."/>
            <person name="Davis B.W."/>
            <person name="Ostrander E.A."/>
            <person name="Goff S.P."/>
            <person name="Metzger M.J."/>
        </authorList>
    </citation>
    <scope>NUCLEOTIDE SEQUENCE</scope>
    <source>
        <strain evidence="3">MELC-2E11</strain>
        <tissue evidence="3">Siphon/mantle</tissue>
    </source>
</reference>
<dbReference type="Proteomes" id="UP001164746">
    <property type="component" value="Chromosome 8"/>
</dbReference>
<feature type="non-terminal residue" evidence="3">
    <location>
        <position position="1"/>
    </location>
</feature>
<evidence type="ECO:0000313" key="3">
    <source>
        <dbReference type="EMBL" id="WAR11727.1"/>
    </source>
</evidence>
<name>A0ABY7ES10_MYAAR</name>
<accession>A0ABY7ES10</accession>
<protein>
    <submittedName>
        <fullName evidence="3">SAMH1-like protein</fullName>
    </submittedName>
</protein>